<reference evidence="1 2" key="1">
    <citation type="submission" date="2015-04" db="EMBL/GenBank/DDBJ databases">
        <authorList>
            <consortium name="Pathogen Informatics"/>
        </authorList>
    </citation>
    <scope>NUCLEOTIDE SEQUENCE [LARGE SCALE GENOMIC DNA]</scope>
    <source>
        <strain evidence="1 2">SGS1</strain>
    </source>
</reference>
<sequence>MCSTNKGFKCCSAENVFESTGSNNQAYPQVVNKQLPPKVLEPIIQNKIVEVPREVYLEKIIEVPQIKTVEKIVEQIKPIIRYKNVYKPKTVYVEKIKNVDKIIYQEKIIEVPQIRTVEKVVDVPVYVDRERIIKVPKYMVVERVIPILKTTKTERIMEVPEVNCPDIDVNKEVESKEIIEVDDLKENQTTKVVDEKEVQILNELNNSNINMEPTINIETTQEQTMRSGTQENFCTTLGCKFIPIYQNFVKAASPIFRTNQDRERQVINSNTYRSKQIGFPRIRIARTPHTNQRSCYCNCS</sequence>
<name>A0A1J1H782_PLARL</name>
<dbReference type="VEuPathDB" id="PlasmoDB:PRELSG_1005900"/>
<dbReference type="Proteomes" id="UP000220158">
    <property type="component" value="Chromosome 10"/>
</dbReference>
<protein>
    <submittedName>
        <fullName evidence="1">Inner membrane complex protein 1g, putative</fullName>
    </submittedName>
</protein>
<dbReference type="GeneID" id="39736525"/>
<gene>
    <name evidence="1" type="primary">IMC1g</name>
    <name evidence="1" type="ORF">PRELSG_1005900</name>
</gene>
<dbReference type="RefSeq" id="XP_028533408.1">
    <property type="nucleotide sequence ID" value="XM_028676972.1"/>
</dbReference>
<dbReference type="Pfam" id="PF12314">
    <property type="entry name" value="IMCp"/>
    <property type="match status" value="1"/>
</dbReference>
<dbReference type="AlphaFoldDB" id="A0A1J1H782"/>
<evidence type="ECO:0000313" key="1">
    <source>
        <dbReference type="EMBL" id="CRH00405.1"/>
    </source>
</evidence>
<keyword evidence="2" id="KW-1185">Reference proteome</keyword>
<evidence type="ECO:0000313" key="2">
    <source>
        <dbReference type="Proteomes" id="UP000220158"/>
    </source>
</evidence>
<organism evidence="1 2">
    <name type="scientific">Plasmodium relictum</name>
    <dbReference type="NCBI Taxonomy" id="85471"/>
    <lineage>
        <taxon>Eukaryota</taxon>
        <taxon>Sar</taxon>
        <taxon>Alveolata</taxon>
        <taxon>Apicomplexa</taxon>
        <taxon>Aconoidasida</taxon>
        <taxon>Haemosporida</taxon>
        <taxon>Plasmodiidae</taxon>
        <taxon>Plasmodium</taxon>
        <taxon>Plasmodium (Haemamoeba)</taxon>
    </lineage>
</organism>
<dbReference type="OrthoDB" id="371494at2759"/>
<dbReference type="InterPro" id="IPR022086">
    <property type="entry name" value="IMCp"/>
</dbReference>
<proteinExistence type="predicted"/>
<dbReference type="EMBL" id="LN835305">
    <property type="protein sequence ID" value="CRH00405.1"/>
    <property type="molecule type" value="Genomic_DNA"/>
</dbReference>
<dbReference type="KEGG" id="prel:PRELSG_1005900"/>
<accession>A0A1J1H782</accession>
<dbReference type="OMA" id="CCSGDNV"/>